<gene>
    <name evidence="2" type="ORF">GCM10025869_19300</name>
</gene>
<keyword evidence="3" id="KW-1185">Reference proteome</keyword>
<comment type="caution">
    <text evidence="2">The sequence shown here is derived from an EMBL/GenBank/DDBJ whole genome shotgun (WGS) entry which is preliminary data.</text>
</comment>
<evidence type="ECO:0000313" key="3">
    <source>
        <dbReference type="Proteomes" id="UP001157069"/>
    </source>
</evidence>
<dbReference type="EMBL" id="BSVA01000001">
    <property type="protein sequence ID" value="GMA91401.1"/>
    <property type="molecule type" value="Genomic_DNA"/>
</dbReference>
<feature type="compositionally biased region" description="Low complexity" evidence="1">
    <location>
        <begin position="96"/>
        <end position="105"/>
    </location>
</feature>
<proteinExistence type="predicted"/>
<accession>A0ABQ6JXS0</accession>
<name>A0ABQ6JXS0_9MICO</name>
<feature type="region of interest" description="Disordered" evidence="1">
    <location>
        <begin position="95"/>
        <end position="164"/>
    </location>
</feature>
<dbReference type="RefSeq" id="WP_284299714.1">
    <property type="nucleotide sequence ID" value="NZ_BSVA01000001.1"/>
</dbReference>
<protein>
    <recommendedName>
        <fullName evidence="4">DUF3027 domain-containing protein</fullName>
    </recommendedName>
</protein>
<evidence type="ECO:0000313" key="2">
    <source>
        <dbReference type="EMBL" id="GMA91401.1"/>
    </source>
</evidence>
<sequence>MTDEERARLAREALREITADATVGELVGQSDEGEGVTTLSFATTMPGYPGWHWTVSVADLPGEAPSVLEVELMPGDGALLAPDWVPWSERLEEYRAAQAAAAAEASEAEDDETDDEDDEDDDEDGDDDIDDELDEHDIDDDFGDDPDDGIDFEHDDVEPASEEE</sequence>
<feature type="compositionally biased region" description="Acidic residues" evidence="1">
    <location>
        <begin position="106"/>
        <end position="164"/>
    </location>
</feature>
<evidence type="ECO:0008006" key="4">
    <source>
        <dbReference type="Google" id="ProtNLM"/>
    </source>
</evidence>
<reference evidence="3" key="1">
    <citation type="journal article" date="2019" name="Int. J. Syst. Evol. Microbiol.">
        <title>The Global Catalogue of Microorganisms (GCM) 10K type strain sequencing project: providing services to taxonomists for standard genome sequencing and annotation.</title>
        <authorList>
            <consortium name="The Broad Institute Genomics Platform"/>
            <consortium name="The Broad Institute Genome Sequencing Center for Infectious Disease"/>
            <person name="Wu L."/>
            <person name="Ma J."/>
        </authorList>
    </citation>
    <scope>NUCLEOTIDE SEQUENCE [LARGE SCALE GENOMIC DNA]</scope>
    <source>
        <strain evidence="3">NBRC 108755</strain>
    </source>
</reference>
<organism evidence="2 3">
    <name type="scientific">Homoserinibacter gongjuensis</name>
    <dbReference type="NCBI Taxonomy" id="1162968"/>
    <lineage>
        <taxon>Bacteria</taxon>
        <taxon>Bacillati</taxon>
        <taxon>Actinomycetota</taxon>
        <taxon>Actinomycetes</taxon>
        <taxon>Micrococcales</taxon>
        <taxon>Microbacteriaceae</taxon>
        <taxon>Homoserinibacter</taxon>
    </lineage>
</organism>
<dbReference type="Proteomes" id="UP001157069">
    <property type="component" value="Unassembled WGS sequence"/>
</dbReference>
<evidence type="ECO:0000256" key="1">
    <source>
        <dbReference type="SAM" id="MobiDB-lite"/>
    </source>
</evidence>
<dbReference type="InterPro" id="IPR021391">
    <property type="entry name" value="DUF3027"/>
</dbReference>
<dbReference type="Pfam" id="PF11228">
    <property type="entry name" value="DUF3027"/>
    <property type="match status" value="1"/>
</dbReference>